<protein>
    <submittedName>
        <fullName evidence="1">NAD dependent epimerase/dehydratase</fullName>
    </submittedName>
</protein>
<name>A0ACB9YIQ2_9PEZI</name>
<gene>
    <name evidence="1" type="ORF">F4820DRAFT_440820</name>
</gene>
<organism evidence="1 2">
    <name type="scientific">Hypoxylon rubiginosum</name>
    <dbReference type="NCBI Taxonomy" id="110542"/>
    <lineage>
        <taxon>Eukaryota</taxon>
        <taxon>Fungi</taxon>
        <taxon>Dikarya</taxon>
        <taxon>Ascomycota</taxon>
        <taxon>Pezizomycotina</taxon>
        <taxon>Sordariomycetes</taxon>
        <taxon>Xylariomycetidae</taxon>
        <taxon>Xylariales</taxon>
        <taxon>Hypoxylaceae</taxon>
        <taxon>Hypoxylon</taxon>
    </lineage>
</organism>
<dbReference type="Proteomes" id="UP001497700">
    <property type="component" value="Unassembled WGS sequence"/>
</dbReference>
<evidence type="ECO:0000313" key="1">
    <source>
        <dbReference type="EMBL" id="KAI4859092.1"/>
    </source>
</evidence>
<proteinExistence type="predicted"/>
<comment type="caution">
    <text evidence="1">The sequence shown here is derived from an EMBL/GenBank/DDBJ whole genome shotgun (WGS) entry which is preliminary data.</text>
</comment>
<evidence type="ECO:0000313" key="2">
    <source>
        <dbReference type="Proteomes" id="UP001497700"/>
    </source>
</evidence>
<accession>A0ACB9YIQ2</accession>
<reference evidence="1 2" key="1">
    <citation type="journal article" date="2022" name="New Phytol.">
        <title>Ecological generalism drives hyperdiversity of secondary metabolite gene clusters in xylarialean endophytes.</title>
        <authorList>
            <person name="Franco M.E.E."/>
            <person name="Wisecaver J.H."/>
            <person name="Arnold A.E."/>
            <person name="Ju Y.M."/>
            <person name="Slot J.C."/>
            <person name="Ahrendt S."/>
            <person name="Moore L.P."/>
            <person name="Eastman K.E."/>
            <person name="Scott K."/>
            <person name="Konkel Z."/>
            <person name="Mondo S.J."/>
            <person name="Kuo A."/>
            <person name="Hayes R.D."/>
            <person name="Haridas S."/>
            <person name="Andreopoulos B."/>
            <person name="Riley R."/>
            <person name="LaButti K."/>
            <person name="Pangilinan J."/>
            <person name="Lipzen A."/>
            <person name="Amirebrahimi M."/>
            <person name="Yan J."/>
            <person name="Adam C."/>
            <person name="Keymanesh K."/>
            <person name="Ng V."/>
            <person name="Louie K."/>
            <person name="Northen T."/>
            <person name="Drula E."/>
            <person name="Henrissat B."/>
            <person name="Hsieh H.M."/>
            <person name="Youens-Clark K."/>
            <person name="Lutzoni F."/>
            <person name="Miadlikowska J."/>
            <person name="Eastwood D.C."/>
            <person name="Hamelin R.C."/>
            <person name="Grigoriev I.V."/>
            <person name="U'Ren J.M."/>
        </authorList>
    </citation>
    <scope>NUCLEOTIDE SEQUENCE [LARGE SCALE GENOMIC DNA]</scope>
    <source>
        <strain evidence="1 2">CBS 119005</strain>
    </source>
</reference>
<keyword evidence="2" id="KW-1185">Reference proteome</keyword>
<dbReference type="EMBL" id="MU393658">
    <property type="protein sequence ID" value="KAI4859092.1"/>
    <property type="molecule type" value="Genomic_DNA"/>
</dbReference>
<sequence length="338" mass="37750">MDIPHVLLTGGSGFIASHILDTLLARQYHVTVTVRSEVKGLKIRAAYPENVRERLSFVAVEDIVREGAFDEAVRCHPFKYVIHTACPYHLNVTDPLNDFINPAIQGTTGILKSVKDYAPLVERVVLLSSSATIFNPFSHAKVYDESVYGETTWEEAMSVRLAYRAAKIYAEKAAFDFMSAEKTLFDLVVLNPPLVFGPAPRHLTTLESLNTSNHRIRNLIMGEYRDNLPPAGLFIFCDVRDVAEAHARALEVPEASGQRFFLVGGYFSNKRIADVIRASHPEMDGRLPSESTPDDMPADVYGWDNSKSCKMLGMEYRDLKTCVDDSVDSFMRIGKIGL</sequence>